<proteinExistence type="predicted"/>
<accession>A0A0C2N1E3</accession>
<sequence>MTNKKNEVGVRACKTAEFIWKSKSSPGIDTHASLEEIFSNCLFVKKFTIPVADQVCPKNRNKFEEVNSSNRTVARRIEEIDEDLISQLKGRVYSFQLFPWHCTKELTSTTLFSFSSFDDEFQNAYYPDYLILSDSTLKEKFQSERIQKFDASLLSPSLTNLRNMSMIQLKNNGMYGSTEKFVNRHMTEITESSQLGEVKNVVATQLASFAMRIK</sequence>
<dbReference type="EMBL" id="JWZT01000833">
    <property type="protein sequence ID" value="KII73446.1"/>
    <property type="molecule type" value="Genomic_DNA"/>
</dbReference>
<dbReference type="OrthoDB" id="6431883at2759"/>
<dbReference type="Proteomes" id="UP000031668">
    <property type="component" value="Unassembled WGS sequence"/>
</dbReference>
<dbReference type="AlphaFoldDB" id="A0A0C2N1E3"/>
<gene>
    <name evidence="1" type="ORF">RF11_09436</name>
</gene>
<evidence type="ECO:0000313" key="1">
    <source>
        <dbReference type="EMBL" id="KII73446.1"/>
    </source>
</evidence>
<keyword evidence="2" id="KW-1185">Reference proteome</keyword>
<comment type="caution">
    <text evidence="1">The sequence shown here is derived from an EMBL/GenBank/DDBJ whole genome shotgun (WGS) entry which is preliminary data.</text>
</comment>
<name>A0A0C2N1E3_THEKT</name>
<organism evidence="1 2">
    <name type="scientific">Thelohanellus kitauei</name>
    <name type="common">Myxosporean</name>
    <dbReference type="NCBI Taxonomy" id="669202"/>
    <lineage>
        <taxon>Eukaryota</taxon>
        <taxon>Metazoa</taxon>
        <taxon>Cnidaria</taxon>
        <taxon>Myxozoa</taxon>
        <taxon>Myxosporea</taxon>
        <taxon>Bivalvulida</taxon>
        <taxon>Platysporina</taxon>
        <taxon>Myxobolidae</taxon>
        <taxon>Thelohanellus</taxon>
    </lineage>
</organism>
<reference evidence="1 2" key="1">
    <citation type="journal article" date="2014" name="Genome Biol. Evol.">
        <title>The genome of the myxosporean Thelohanellus kitauei shows adaptations to nutrient acquisition within its fish host.</title>
        <authorList>
            <person name="Yang Y."/>
            <person name="Xiong J."/>
            <person name="Zhou Z."/>
            <person name="Huo F."/>
            <person name="Miao W."/>
            <person name="Ran C."/>
            <person name="Liu Y."/>
            <person name="Zhang J."/>
            <person name="Feng J."/>
            <person name="Wang M."/>
            <person name="Wang M."/>
            <person name="Wang L."/>
            <person name="Yao B."/>
        </authorList>
    </citation>
    <scope>NUCLEOTIDE SEQUENCE [LARGE SCALE GENOMIC DNA]</scope>
    <source>
        <strain evidence="1">Wuqing</strain>
    </source>
</reference>
<evidence type="ECO:0000313" key="2">
    <source>
        <dbReference type="Proteomes" id="UP000031668"/>
    </source>
</evidence>
<protein>
    <submittedName>
        <fullName evidence="1">Uncharacterized protein</fullName>
    </submittedName>
</protein>